<proteinExistence type="predicted"/>
<comment type="caution">
    <text evidence="1">The sequence shown here is derived from an EMBL/GenBank/DDBJ whole genome shotgun (WGS) entry which is preliminary data.</text>
</comment>
<sequence>MADTIEIEIDRGRLNDVPYTIYVERGTIVRFANISSLTALHVRGFSSSYWTSTSTAVVENGSPKTYYVKSNAPISTDQLEVYDPSNKSTRSFTIQVVSSIDKPNPYWMSPSTIDTSYSGLNANEFVVSQTYRLATEDRTVVHLRSDNPEVRFRLIDGSFEGNWVTDLFMNSVYRRDFQIAYRAPTEAFTTKTVTVRIGSRTYTVSLSTDRELVPASHHVISLGHTSGSISLLDIKNFFGGDGNLRDYFRKGRNVPDMAANSGIPTSGDLRITDFRGAATAFFIAVHPSDKPFRQLSTSYGTRSVGVGWNIWSGEVDDWDLGYSKFIKDNAEFRYTLSYQFGSGYGTTNPAVKPKLSSNTGSPGTWSSSNKSVSVTVTAQKREEFRVICTVTMYARHKNYPDKTLSTSASVTVRAVGT</sequence>
<keyword evidence="2" id="KW-1185">Reference proteome</keyword>
<evidence type="ECO:0000313" key="2">
    <source>
        <dbReference type="Proteomes" id="UP000321419"/>
    </source>
</evidence>
<dbReference type="RefSeq" id="WP_089347540.1">
    <property type="nucleotide sequence ID" value="NZ_BJUM01000008.1"/>
</dbReference>
<accession>A0A510XUG8</accession>
<reference evidence="1 2" key="1">
    <citation type="submission" date="2019-07" db="EMBL/GenBank/DDBJ databases">
        <title>Whole genome shotgun sequence of Pseudoalteromonas espejiana NBRC 102222.</title>
        <authorList>
            <person name="Hosoyama A."/>
            <person name="Uohara A."/>
            <person name="Ohji S."/>
            <person name="Ichikawa N."/>
        </authorList>
    </citation>
    <scope>NUCLEOTIDE SEQUENCE [LARGE SCALE GENOMIC DNA]</scope>
    <source>
        <strain evidence="1 2">NBRC 102222</strain>
    </source>
</reference>
<name>A0A510XUG8_9GAMM</name>
<dbReference type="EMBL" id="BJUM01000008">
    <property type="protein sequence ID" value="GEK54251.1"/>
    <property type="molecule type" value="Genomic_DNA"/>
</dbReference>
<protein>
    <submittedName>
        <fullName evidence="1">Uncharacterized protein</fullName>
    </submittedName>
</protein>
<gene>
    <name evidence="1" type="ORF">PES01_10960</name>
</gene>
<dbReference type="OrthoDB" id="7069423at2"/>
<organism evidence="1 2">
    <name type="scientific">Pseudoalteromonas espejiana</name>
    <dbReference type="NCBI Taxonomy" id="28107"/>
    <lineage>
        <taxon>Bacteria</taxon>
        <taxon>Pseudomonadati</taxon>
        <taxon>Pseudomonadota</taxon>
        <taxon>Gammaproteobacteria</taxon>
        <taxon>Alteromonadales</taxon>
        <taxon>Pseudoalteromonadaceae</taxon>
        <taxon>Pseudoalteromonas</taxon>
    </lineage>
</organism>
<dbReference type="AlphaFoldDB" id="A0A510XUG8"/>
<dbReference type="Proteomes" id="UP000321419">
    <property type="component" value="Unassembled WGS sequence"/>
</dbReference>
<evidence type="ECO:0000313" key="1">
    <source>
        <dbReference type="EMBL" id="GEK54251.1"/>
    </source>
</evidence>